<gene>
    <name evidence="1" type="ORF">AG4045_027904</name>
</gene>
<accession>A0A6L5BB51</accession>
<evidence type="ECO:0000313" key="2">
    <source>
        <dbReference type="Proteomes" id="UP000593563"/>
    </source>
</evidence>
<protein>
    <submittedName>
        <fullName evidence="1">Uncharacterized protein</fullName>
    </submittedName>
</protein>
<comment type="caution">
    <text evidence="1">The sequence shown here is derived from an EMBL/GenBank/DDBJ whole genome shotgun (WGS) entry which is preliminary data.</text>
</comment>
<organism evidence="1 2">
    <name type="scientific">Apium graveolens</name>
    <name type="common">Celery</name>
    <dbReference type="NCBI Taxonomy" id="4045"/>
    <lineage>
        <taxon>Eukaryota</taxon>
        <taxon>Viridiplantae</taxon>
        <taxon>Streptophyta</taxon>
        <taxon>Embryophyta</taxon>
        <taxon>Tracheophyta</taxon>
        <taxon>Spermatophyta</taxon>
        <taxon>Magnoliopsida</taxon>
        <taxon>eudicotyledons</taxon>
        <taxon>Gunneridae</taxon>
        <taxon>Pentapetalae</taxon>
        <taxon>asterids</taxon>
        <taxon>campanulids</taxon>
        <taxon>Apiales</taxon>
        <taxon>Apiaceae</taxon>
        <taxon>Apioideae</taxon>
        <taxon>apioid superclade</taxon>
        <taxon>Apieae</taxon>
        <taxon>Apium</taxon>
    </lineage>
</organism>
<feature type="non-terminal residue" evidence="1">
    <location>
        <position position="148"/>
    </location>
</feature>
<proteinExistence type="predicted"/>
<keyword evidence="2" id="KW-1185">Reference proteome</keyword>
<dbReference type="EMBL" id="WRXP01001783">
    <property type="protein sequence ID" value="KAF1002057.1"/>
    <property type="molecule type" value="Genomic_DNA"/>
</dbReference>
<name>A0A6L5BB51_APIGR</name>
<evidence type="ECO:0000313" key="1">
    <source>
        <dbReference type="EMBL" id="KAF1002057.1"/>
    </source>
</evidence>
<sequence length="148" mass="16764">RIAHFVKCIRKILYCVEQIMEKMFQDVPLELCDRVGLQILSIVDFVMPSGYQCAGLFSKKDLVNRGLKYICNILSEDNLNSFALLMLTYVAISTFSVRLFDTSLLEIPISPTISTSEMVFFLFESFTGYTAFKIATQASHMGDYARGV</sequence>
<reference evidence="1" key="1">
    <citation type="submission" date="2020-01" db="EMBL/GenBank/DDBJ databases">
        <title>The Celery Genome Sequence Reveals Sequential Paleo-tetraploidization, Resistance Gene Elimination, Karyotype Evolution, and Functional Innovation in Apiales.</title>
        <authorList>
            <person name="Song X."/>
        </authorList>
    </citation>
    <scope>NUCLEOTIDE SEQUENCE</scope>
    <source>
        <tissue evidence="1">Leaf</tissue>
    </source>
</reference>
<dbReference type="Proteomes" id="UP000593563">
    <property type="component" value="Unassembled WGS sequence"/>
</dbReference>
<dbReference type="AlphaFoldDB" id="A0A6L5BB51"/>
<feature type="non-terminal residue" evidence="1">
    <location>
        <position position="1"/>
    </location>
</feature>